<feature type="compositionally biased region" description="Basic and acidic residues" evidence="3">
    <location>
        <begin position="200"/>
        <end position="230"/>
    </location>
</feature>
<dbReference type="GO" id="GO:0005085">
    <property type="term" value="F:guanyl-nucleotide exchange factor activity"/>
    <property type="evidence" value="ECO:0007669"/>
    <property type="project" value="InterPro"/>
</dbReference>
<feature type="region of interest" description="Disordered" evidence="3">
    <location>
        <begin position="590"/>
        <end position="645"/>
    </location>
</feature>
<dbReference type="GO" id="GO:0015031">
    <property type="term" value="P:protein transport"/>
    <property type="evidence" value="ECO:0007669"/>
    <property type="project" value="UniProtKB-KW"/>
</dbReference>
<dbReference type="GO" id="GO:0032012">
    <property type="term" value="P:regulation of ARF protein signal transduction"/>
    <property type="evidence" value="ECO:0007669"/>
    <property type="project" value="InterPro"/>
</dbReference>
<dbReference type="SMART" id="SM00222">
    <property type="entry name" value="Sec7"/>
    <property type="match status" value="1"/>
</dbReference>
<dbReference type="Pfam" id="PF16213">
    <property type="entry name" value="DCB"/>
    <property type="match status" value="1"/>
</dbReference>
<keyword evidence="1" id="KW-0813">Transport</keyword>
<dbReference type="InterPro" id="IPR000904">
    <property type="entry name" value="Sec7_dom"/>
</dbReference>
<dbReference type="InterPro" id="IPR016024">
    <property type="entry name" value="ARM-type_fold"/>
</dbReference>
<evidence type="ECO:0000259" key="4">
    <source>
        <dbReference type="PROSITE" id="PS50190"/>
    </source>
</evidence>
<keyword evidence="6" id="KW-1185">Reference proteome</keyword>
<dbReference type="PROSITE" id="PS50190">
    <property type="entry name" value="SEC7"/>
    <property type="match status" value="1"/>
</dbReference>
<dbReference type="SUPFAM" id="SSF48371">
    <property type="entry name" value="ARM repeat"/>
    <property type="match status" value="1"/>
</dbReference>
<dbReference type="AlphaFoldDB" id="A0A8S3YXL2"/>
<keyword evidence="2" id="KW-0653">Protein transport</keyword>
<name>A0A8S3YXL2_9EUPU</name>
<reference evidence="5" key="1">
    <citation type="submission" date="2021-04" db="EMBL/GenBank/DDBJ databases">
        <authorList>
            <consortium name="Molecular Ecology Group"/>
        </authorList>
    </citation>
    <scope>NUCLEOTIDE SEQUENCE</scope>
</reference>
<dbReference type="FunFam" id="1.10.1000.11:FF:000003">
    <property type="entry name" value="Brefeldin A-inhibited guanine nucleotide-exchange protein 1"/>
    <property type="match status" value="1"/>
</dbReference>
<sequence>MFLTRALEKILADKEIKKAYHSQLKKACESALEELKNESKTKVEVPESSALPVPKQAGFVEADKYFLPFELACQSKCPRIVNIALDCLQKLIAYGHLTGNTPDSTTPGKCLIDRIVETICGCFNGPQTDEGVQLQIIKALLTVVTSTTCEIHEGTVLQTVRTCYNIYLASRSLVNRMTAKATLTQMLNVIFSRMEAQAAEDEKSPDRCDSKDSKKSDGENNKLEEKKSNVDEGVSVQNGDDEVDAVEEDRILQDERSLQNHKKSPDTSSVKEAGESDTESAEAIVSSILSGIVDDVVGDLDVEPSEIQTDTVVNNGVANAAQEEPQPQQQPPSHTQDQQLPSVLANSSEGILSPDDSAEGTEGGEQFHGAFSHVLQKDAFLVFRSLCKLSMKPLGEGPPDPKSHELRSKILSLQLLLSILQSAGPVFRTNAMFINAIKQYLCVALSKNGVSSVPEVFELSLTIFITLLAHFKQHLKMQIEVFFKEIFLYILEAPSSSFEHKWMVIQALTRICADAQCVVDIYLNYDCDLALANIFERLINDLSKIAQGRELGANPNQEKSMRIKGLQCLVSILKCMVEWSKDLYINPHSQSNLGQDSKPYTETDNDSGSGTMTSYGSTNSLSSNSSAPTATNSGTNPTPAITPTDSPEQFEVLKQQKEVMEIGIELFNKKPLKGIQYLQEQEMLGKLPEDIAEFFHNEERLDKTVVGDFLGENEKLHKEVMYAYIDQMDFVEMDIVSALRKFLSGFRLPGESQKIDRLMEKFASRYYECNQGMEIFASADTAYVLAFSVIMLTTDLHNPQVKASSKMTKEQYIRMNRGINDSKDLPPDFLSAIYDQIASKEIKMKAHSTGPKHNTSAKDITSDKQRRLLYNVEMEHMAHTAKALMESVSHCQASFTSATHLEHVRPMFKLAWTPFLAAFSVGLQDCDDNEIALLCLDGIRCAIRIACIFHMELERDAYVQALARFTLLTCATPITEMKPKNIDTIKTLISVAHTDGNYLGKSWLEILRCISQLELAQLIGTGVKTKYIAAGPHSHSNNPVEAHDPEAIVKGNMGNMDRQRLANFHETVGETSSQSVVVAVDRIFTGSVKLDGDAI</sequence>
<dbReference type="FunFam" id="1.10.220.20:FF:000002">
    <property type="entry name" value="Brefeldin A-inhibited guanine nucleotide-exchange protein 1"/>
    <property type="match status" value="1"/>
</dbReference>
<dbReference type="Proteomes" id="UP000678393">
    <property type="component" value="Unassembled WGS sequence"/>
</dbReference>
<feature type="region of interest" description="Disordered" evidence="3">
    <location>
        <begin position="198"/>
        <end position="282"/>
    </location>
</feature>
<comment type="caution">
    <text evidence="5">The sequence shown here is derived from an EMBL/GenBank/DDBJ whole genome shotgun (WGS) entry which is preliminary data.</text>
</comment>
<evidence type="ECO:0000313" key="5">
    <source>
        <dbReference type="EMBL" id="CAG5120282.1"/>
    </source>
</evidence>
<dbReference type="PANTHER" id="PTHR10663:SF375">
    <property type="entry name" value="LD29171P"/>
    <property type="match status" value="1"/>
</dbReference>
<feature type="compositionally biased region" description="Low complexity" evidence="3">
    <location>
        <begin position="322"/>
        <end position="339"/>
    </location>
</feature>
<feature type="domain" description="SEC7" evidence="4">
    <location>
        <begin position="649"/>
        <end position="840"/>
    </location>
</feature>
<feature type="compositionally biased region" description="Low complexity" evidence="3">
    <location>
        <begin position="607"/>
        <end position="636"/>
    </location>
</feature>
<protein>
    <recommendedName>
        <fullName evidence="4">SEC7 domain-containing protein</fullName>
    </recommendedName>
</protein>
<dbReference type="InterPro" id="IPR035999">
    <property type="entry name" value="Sec7_dom_sf"/>
</dbReference>
<evidence type="ECO:0000256" key="1">
    <source>
        <dbReference type="ARBA" id="ARBA00022448"/>
    </source>
</evidence>
<proteinExistence type="predicted"/>
<feature type="compositionally biased region" description="Basic and acidic residues" evidence="3">
    <location>
        <begin position="248"/>
        <end position="258"/>
    </location>
</feature>
<dbReference type="GO" id="GO:0005737">
    <property type="term" value="C:cytoplasm"/>
    <property type="evidence" value="ECO:0007669"/>
    <property type="project" value="UniProtKB-ARBA"/>
</dbReference>
<dbReference type="EMBL" id="CAJHNH020000870">
    <property type="protein sequence ID" value="CAG5120282.1"/>
    <property type="molecule type" value="Genomic_DNA"/>
</dbReference>
<evidence type="ECO:0000256" key="3">
    <source>
        <dbReference type="SAM" id="MobiDB-lite"/>
    </source>
</evidence>
<dbReference type="Gene3D" id="1.10.1000.11">
    <property type="entry name" value="Arf Nucleotide-binding Site Opener,domain 2"/>
    <property type="match status" value="1"/>
</dbReference>
<dbReference type="InterPro" id="IPR032629">
    <property type="entry name" value="DCB_dom"/>
</dbReference>
<feature type="non-terminal residue" evidence="5">
    <location>
        <position position="1"/>
    </location>
</feature>
<dbReference type="Pfam" id="PF01369">
    <property type="entry name" value="Sec7"/>
    <property type="match status" value="1"/>
</dbReference>
<dbReference type="SUPFAM" id="SSF48425">
    <property type="entry name" value="Sec7 domain"/>
    <property type="match status" value="1"/>
</dbReference>
<dbReference type="PANTHER" id="PTHR10663">
    <property type="entry name" value="GUANYL-NUCLEOTIDE EXCHANGE FACTOR"/>
    <property type="match status" value="1"/>
</dbReference>
<gene>
    <name evidence="5" type="ORF">CUNI_LOCUS5840</name>
</gene>
<feature type="compositionally biased region" description="Polar residues" evidence="3">
    <location>
        <begin position="590"/>
        <end position="602"/>
    </location>
</feature>
<feature type="region of interest" description="Disordered" evidence="3">
    <location>
        <begin position="321"/>
        <end position="340"/>
    </location>
</feature>
<dbReference type="Pfam" id="PF12783">
    <property type="entry name" value="Sec7-like_HUS"/>
    <property type="match status" value="1"/>
</dbReference>
<dbReference type="CDD" id="cd00171">
    <property type="entry name" value="Sec7"/>
    <property type="match status" value="1"/>
</dbReference>
<dbReference type="InterPro" id="IPR032691">
    <property type="entry name" value="Mon2/Sec7/BIG1-like_HUS"/>
</dbReference>
<accession>A0A8S3YXL2</accession>
<organism evidence="5 6">
    <name type="scientific">Candidula unifasciata</name>
    <dbReference type="NCBI Taxonomy" id="100452"/>
    <lineage>
        <taxon>Eukaryota</taxon>
        <taxon>Metazoa</taxon>
        <taxon>Spiralia</taxon>
        <taxon>Lophotrochozoa</taxon>
        <taxon>Mollusca</taxon>
        <taxon>Gastropoda</taxon>
        <taxon>Heterobranchia</taxon>
        <taxon>Euthyneura</taxon>
        <taxon>Panpulmonata</taxon>
        <taxon>Eupulmonata</taxon>
        <taxon>Stylommatophora</taxon>
        <taxon>Helicina</taxon>
        <taxon>Helicoidea</taxon>
        <taxon>Geomitridae</taxon>
        <taxon>Candidula</taxon>
    </lineage>
</organism>
<dbReference type="OrthoDB" id="18431at2759"/>
<evidence type="ECO:0000313" key="6">
    <source>
        <dbReference type="Proteomes" id="UP000678393"/>
    </source>
</evidence>
<dbReference type="Gene3D" id="1.10.220.20">
    <property type="match status" value="1"/>
</dbReference>
<evidence type="ECO:0000256" key="2">
    <source>
        <dbReference type="ARBA" id="ARBA00022927"/>
    </source>
</evidence>
<dbReference type="InterPro" id="IPR023394">
    <property type="entry name" value="Sec7_C_sf"/>
</dbReference>